<comment type="caution">
    <text evidence="2">The sequence shown here is derived from an EMBL/GenBank/DDBJ whole genome shotgun (WGS) entry which is preliminary data.</text>
</comment>
<evidence type="ECO:0000313" key="2">
    <source>
        <dbReference type="EMBL" id="GMM61672.1"/>
    </source>
</evidence>
<keyword evidence="3" id="KW-1185">Reference proteome</keyword>
<dbReference type="EMBL" id="BTFW01000001">
    <property type="protein sequence ID" value="GMM61672.1"/>
    <property type="molecule type" value="Genomic_DNA"/>
</dbReference>
<evidence type="ECO:0000256" key="1">
    <source>
        <dbReference type="SAM" id="Phobius"/>
    </source>
</evidence>
<proteinExistence type="predicted"/>
<keyword evidence="1" id="KW-0812">Transmembrane</keyword>
<dbReference type="Proteomes" id="UP001187221">
    <property type="component" value="Unassembled WGS sequence"/>
</dbReference>
<sequence length="78" mass="8712">MTAPTHSDLHRDIGRMEGRLDAMEHRLAQMVATLERIDSRLATIETRENERRGAWVVLVALGSLLSGLVAWGVATFVR</sequence>
<organism evidence="2 3">
    <name type="scientific">Novosphingobium pituita</name>
    <dbReference type="NCBI Taxonomy" id="3056842"/>
    <lineage>
        <taxon>Bacteria</taxon>
        <taxon>Pseudomonadati</taxon>
        <taxon>Pseudomonadota</taxon>
        <taxon>Alphaproteobacteria</taxon>
        <taxon>Sphingomonadales</taxon>
        <taxon>Sphingomonadaceae</taxon>
        <taxon>Novosphingobium</taxon>
    </lineage>
</organism>
<keyword evidence="1" id="KW-0472">Membrane</keyword>
<name>A0ABQ6P9S8_9SPHN</name>
<reference evidence="2 3" key="1">
    <citation type="submission" date="2023-06" db="EMBL/GenBank/DDBJ databases">
        <title>Draft genome sequence of Novosphingobium sp. strain IK01.</title>
        <authorList>
            <person name="Hatamoto M."/>
            <person name="Ikarashi T."/>
            <person name="Yamaguchi T."/>
        </authorList>
    </citation>
    <scope>NUCLEOTIDE SEQUENCE [LARGE SCALE GENOMIC DNA]</scope>
    <source>
        <strain evidence="2 3">IK01</strain>
    </source>
</reference>
<evidence type="ECO:0000313" key="3">
    <source>
        <dbReference type="Proteomes" id="UP001187221"/>
    </source>
</evidence>
<gene>
    <name evidence="2" type="ORF">NUTIK01_24490</name>
</gene>
<keyword evidence="1" id="KW-1133">Transmembrane helix</keyword>
<feature type="transmembrane region" description="Helical" evidence="1">
    <location>
        <begin position="54"/>
        <end position="77"/>
    </location>
</feature>
<protein>
    <recommendedName>
        <fullName evidence="4">DUF1515 domain-containing protein</fullName>
    </recommendedName>
</protein>
<accession>A0ABQ6P9S8</accession>
<evidence type="ECO:0008006" key="4">
    <source>
        <dbReference type="Google" id="ProtNLM"/>
    </source>
</evidence>
<dbReference type="RefSeq" id="WP_317975333.1">
    <property type="nucleotide sequence ID" value="NZ_BTFW01000001.1"/>
</dbReference>